<organism evidence="1">
    <name type="scientific">Picea glauca</name>
    <name type="common">White spruce</name>
    <name type="synonym">Pinus glauca</name>
    <dbReference type="NCBI Taxonomy" id="3330"/>
    <lineage>
        <taxon>Eukaryota</taxon>
        <taxon>Viridiplantae</taxon>
        <taxon>Streptophyta</taxon>
        <taxon>Embryophyta</taxon>
        <taxon>Tracheophyta</taxon>
        <taxon>Spermatophyta</taxon>
        <taxon>Pinopsida</taxon>
        <taxon>Pinidae</taxon>
        <taxon>Conifers I</taxon>
        <taxon>Pinales</taxon>
        <taxon>Pinaceae</taxon>
        <taxon>Picea</taxon>
    </lineage>
</organism>
<comment type="caution">
    <text evidence="1">The sequence shown here is derived from an EMBL/GenBank/DDBJ whole genome shotgun (WGS) entry which is preliminary data.</text>
</comment>
<accession>A0A101M1T1</accession>
<geneLocation type="mitochondrion" evidence="1"/>
<name>A0A101M1T1_PICGL</name>
<dbReference type="AlphaFoldDB" id="A0A101M1T1"/>
<dbReference type="EMBL" id="LKAM01000003">
    <property type="protein sequence ID" value="KUM49394.1"/>
    <property type="molecule type" value="Genomic_DNA"/>
</dbReference>
<protein>
    <submittedName>
        <fullName evidence="1">Uncharacterized protein</fullName>
    </submittedName>
</protein>
<sequence>MNGFDFSFSICYVDNLPERVHTGPSGSLYLMDLEVWMETLAYVTG</sequence>
<proteinExistence type="predicted"/>
<gene>
    <name evidence="1" type="ORF">ABT39_MTgene3943</name>
</gene>
<evidence type="ECO:0000313" key="1">
    <source>
        <dbReference type="EMBL" id="KUM49394.1"/>
    </source>
</evidence>
<reference evidence="1" key="1">
    <citation type="journal article" date="2015" name="Genome Biol. Evol.">
        <title>Organellar Genomes of White Spruce (Picea glauca): Assembly and Annotation.</title>
        <authorList>
            <person name="Jackman S.D."/>
            <person name="Warren R.L."/>
            <person name="Gibb E.A."/>
            <person name="Vandervalk B.P."/>
            <person name="Mohamadi H."/>
            <person name="Chu J."/>
            <person name="Raymond A."/>
            <person name="Pleasance S."/>
            <person name="Coope R."/>
            <person name="Wildung M.R."/>
            <person name="Ritland C.E."/>
            <person name="Bousquet J."/>
            <person name="Jones S.J."/>
            <person name="Bohlmann J."/>
            <person name="Birol I."/>
        </authorList>
    </citation>
    <scope>NUCLEOTIDE SEQUENCE [LARGE SCALE GENOMIC DNA]</scope>
    <source>
        <tissue evidence="1">Flushing bud</tissue>
    </source>
</reference>
<keyword evidence="1" id="KW-0496">Mitochondrion</keyword>